<keyword evidence="2" id="KW-1185">Reference proteome</keyword>
<dbReference type="AlphaFoldDB" id="A0A9Q5I101"/>
<organism evidence="1 2">
    <name type="scientific">Sanghuangporus baumii</name>
    <name type="common">Phellinus baumii</name>
    <dbReference type="NCBI Taxonomy" id="108892"/>
    <lineage>
        <taxon>Eukaryota</taxon>
        <taxon>Fungi</taxon>
        <taxon>Dikarya</taxon>
        <taxon>Basidiomycota</taxon>
        <taxon>Agaricomycotina</taxon>
        <taxon>Agaricomycetes</taxon>
        <taxon>Hymenochaetales</taxon>
        <taxon>Hymenochaetaceae</taxon>
        <taxon>Sanghuangporus</taxon>
    </lineage>
</organism>
<dbReference type="SUPFAM" id="SSF54909">
    <property type="entry name" value="Dimeric alpha+beta barrel"/>
    <property type="match status" value="1"/>
</dbReference>
<name>A0A9Q5I101_SANBA</name>
<comment type="caution">
    <text evidence="1">The sequence shown here is derived from an EMBL/GenBank/DDBJ whole genome shotgun (WGS) entry which is preliminary data.</text>
</comment>
<dbReference type="InterPro" id="IPR011008">
    <property type="entry name" value="Dimeric_a/b-barrel"/>
</dbReference>
<evidence type="ECO:0000313" key="1">
    <source>
        <dbReference type="EMBL" id="OCB89534.1"/>
    </source>
</evidence>
<dbReference type="Proteomes" id="UP000757232">
    <property type="component" value="Unassembled WGS sequence"/>
</dbReference>
<dbReference type="EMBL" id="LNZH02000154">
    <property type="protein sequence ID" value="OCB89534.1"/>
    <property type="molecule type" value="Genomic_DNA"/>
</dbReference>
<dbReference type="Gene3D" id="3.30.70.100">
    <property type="match status" value="1"/>
</dbReference>
<proteinExistence type="predicted"/>
<gene>
    <name evidence="1" type="ORF">A7U60_g3329</name>
</gene>
<protein>
    <recommendedName>
        <fullName evidence="3">ABM domain-containing protein</fullName>
    </recommendedName>
</protein>
<evidence type="ECO:0008006" key="3">
    <source>
        <dbReference type="Google" id="ProtNLM"/>
    </source>
</evidence>
<accession>A0A9Q5I101</accession>
<reference evidence="1" key="1">
    <citation type="submission" date="2016-06" db="EMBL/GenBank/DDBJ databases">
        <title>Draft Genome sequence of the fungus Inonotus baumii.</title>
        <authorList>
            <person name="Zhu H."/>
            <person name="Lin W."/>
        </authorList>
    </citation>
    <scope>NUCLEOTIDE SEQUENCE</scope>
    <source>
        <strain evidence="1">821</strain>
    </source>
</reference>
<sequence>MASNPQDIKGPLVIAGRVGCDTLLLIMPRTDIFNFVKFEAQPGKADELAQWLANLKARADSDKEPGTVQYNIVRFGESFAIFEEYTGLEALVAYVLPSI</sequence>
<evidence type="ECO:0000313" key="2">
    <source>
        <dbReference type="Proteomes" id="UP000757232"/>
    </source>
</evidence>
<dbReference type="OrthoDB" id="10011777at2759"/>